<accession>A0ACC3SK40</accession>
<gene>
    <name evidence="1" type="ORF">M8818_001842</name>
</gene>
<sequence>MSRSSYKLGEKEPRRMAMLECYQGMILQSLIGAVDNPFVYTEKSSGPEAQLTTTYIDANNVVQEIKAMHVYVNGCTADHCPPLHEPEGWRERHPRSSELSALH</sequence>
<evidence type="ECO:0000313" key="1">
    <source>
        <dbReference type="EMBL" id="KAK8216879.1"/>
    </source>
</evidence>
<reference evidence="1" key="1">
    <citation type="submission" date="2024-02" db="EMBL/GenBank/DDBJ databases">
        <title>Metagenome Assembled Genome of Zalaria obscura JY119.</title>
        <authorList>
            <person name="Vighnesh L."/>
            <person name="Jagadeeshwari U."/>
            <person name="Venkata Ramana C."/>
            <person name="Sasikala C."/>
        </authorList>
    </citation>
    <scope>NUCLEOTIDE SEQUENCE</scope>
    <source>
        <strain evidence="1">JY119</strain>
    </source>
</reference>
<organism evidence="1 2">
    <name type="scientific">Zalaria obscura</name>
    <dbReference type="NCBI Taxonomy" id="2024903"/>
    <lineage>
        <taxon>Eukaryota</taxon>
        <taxon>Fungi</taxon>
        <taxon>Dikarya</taxon>
        <taxon>Ascomycota</taxon>
        <taxon>Pezizomycotina</taxon>
        <taxon>Dothideomycetes</taxon>
        <taxon>Dothideomycetidae</taxon>
        <taxon>Dothideales</taxon>
        <taxon>Zalariaceae</taxon>
        <taxon>Zalaria</taxon>
    </lineage>
</organism>
<protein>
    <submittedName>
        <fullName evidence="1">Uncharacterized protein</fullName>
    </submittedName>
</protein>
<proteinExistence type="predicted"/>
<comment type="caution">
    <text evidence="1">The sequence shown here is derived from an EMBL/GenBank/DDBJ whole genome shotgun (WGS) entry which is preliminary data.</text>
</comment>
<name>A0ACC3SK40_9PEZI</name>
<keyword evidence="2" id="KW-1185">Reference proteome</keyword>
<dbReference type="Proteomes" id="UP001320706">
    <property type="component" value="Unassembled WGS sequence"/>
</dbReference>
<dbReference type="EMBL" id="JAMKPW020000007">
    <property type="protein sequence ID" value="KAK8216879.1"/>
    <property type="molecule type" value="Genomic_DNA"/>
</dbReference>
<evidence type="ECO:0000313" key="2">
    <source>
        <dbReference type="Proteomes" id="UP001320706"/>
    </source>
</evidence>